<reference evidence="10 11" key="1">
    <citation type="submission" date="2023-08" db="EMBL/GenBank/DDBJ databases">
        <title>A Necator americanus chromosomal reference genome.</title>
        <authorList>
            <person name="Ilik V."/>
            <person name="Petrzelkova K.J."/>
            <person name="Pardy F."/>
            <person name="Fuh T."/>
            <person name="Niatou-Singa F.S."/>
            <person name="Gouil Q."/>
            <person name="Baker L."/>
            <person name="Ritchie M.E."/>
            <person name="Jex A.R."/>
            <person name="Gazzola D."/>
            <person name="Li H."/>
            <person name="Toshio Fujiwara R."/>
            <person name="Zhan B."/>
            <person name="Aroian R.V."/>
            <person name="Pafco B."/>
            <person name="Schwarz E.M."/>
        </authorList>
    </citation>
    <scope>NUCLEOTIDE SEQUENCE [LARGE SCALE GENOMIC DNA]</scope>
    <source>
        <strain evidence="10 11">Aroian</strain>
        <tissue evidence="10">Whole animal</tissue>
    </source>
</reference>
<dbReference type="InterPro" id="IPR001578">
    <property type="entry name" value="Peptidase_C12_UCH"/>
</dbReference>
<dbReference type="InterPro" id="IPR036959">
    <property type="entry name" value="Peptidase_C12_UCH_sf"/>
</dbReference>
<evidence type="ECO:0000313" key="11">
    <source>
        <dbReference type="Proteomes" id="UP001303046"/>
    </source>
</evidence>
<evidence type="ECO:0000256" key="1">
    <source>
        <dbReference type="ARBA" id="ARBA00000707"/>
    </source>
</evidence>
<dbReference type="SUPFAM" id="SSF54001">
    <property type="entry name" value="Cysteine proteinases"/>
    <property type="match status" value="1"/>
</dbReference>
<dbReference type="PANTHER" id="PTHR10589">
    <property type="entry name" value="UBIQUITIN CARBOXYL-TERMINAL HYDROLASE"/>
    <property type="match status" value="1"/>
</dbReference>
<gene>
    <name evidence="10" type="primary">Necator_chrII.g7528</name>
    <name evidence="10" type="ORF">RB195_019734</name>
</gene>
<evidence type="ECO:0000256" key="3">
    <source>
        <dbReference type="ARBA" id="ARBA00022670"/>
    </source>
</evidence>
<feature type="site" description="Important for enzyme activity" evidence="7">
    <location>
        <position position="239"/>
    </location>
</feature>
<protein>
    <recommendedName>
        <fullName evidence="8">Ubiquitin carboxyl-terminal hydrolase</fullName>
        <ecNumber evidence="8">3.4.19.12</ecNumber>
    </recommendedName>
</protein>
<dbReference type="Pfam" id="PF01088">
    <property type="entry name" value="Peptidase_C12"/>
    <property type="match status" value="1"/>
</dbReference>
<sequence>MDADKHVKSALFRSDSGMKSESEYWALFVNVRRSSATRFANHTFSVCVANVFSSFLASMKSEEEQMADEGVWTLIESDPGVFTEMLRGFGVEGVQVEELHSLSEEETANYNPIYGLIFLFKWRPGEDPIGEPVDTSNVFFAQQVITNACATQAIINLLMNVSDTKVKLGPVLEEYRDFAKHIDPASRGLVLSNCEKIRQVHNSFARPTFYELDLNLPPSEDNYHFITFVPVGNKIYELDGLREFPLEVSTIPEGKSWMEVISPILTERMRRFNDGDIMFNLMAVVGNMMEKYTKRREEILEGKITFPSTDAMYDELAIVENKIDEEGHKLDMYRRENARRRHNYLPFIIEILRILAKEGRLVPMVEKAQMNARQRLNRENKRQTQQN</sequence>
<comment type="similarity">
    <text evidence="2 7 8">Belongs to the peptidase C12 family.</text>
</comment>
<keyword evidence="11" id="KW-1185">Reference proteome</keyword>
<evidence type="ECO:0000259" key="9">
    <source>
        <dbReference type="PROSITE" id="PS52048"/>
    </source>
</evidence>
<dbReference type="CDD" id="cd09617">
    <property type="entry name" value="Peptidase_C12_UCH37_BAP1"/>
    <property type="match status" value="1"/>
</dbReference>
<dbReference type="EC" id="3.4.19.12" evidence="8"/>
<keyword evidence="4 7" id="KW-0833">Ubl conjugation pathway</keyword>
<keyword evidence="6 7" id="KW-0788">Thiol protease</keyword>
<dbReference type="Proteomes" id="UP001303046">
    <property type="component" value="Unassembled WGS sequence"/>
</dbReference>
<evidence type="ECO:0000256" key="8">
    <source>
        <dbReference type="RuleBase" id="RU361215"/>
    </source>
</evidence>
<dbReference type="Gene3D" id="1.20.58.860">
    <property type="match status" value="1"/>
</dbReference>
<feature type="active site" description="Proton donor" evidence="7">
    <location>
        <position position="224"/>
    </location>
</feature>
<feature type="active site" description="Nucleophile" evidence="7">
    <location>
        <position position="149"/>
    </location>
</feature>
<evidence type="ECO:0000256" key="7">
    <source>
        <dbReference type="PROSITE-ProRule" id="PRU01393"/>
    </source>
</evidence>
<evidence type="ECO:0000256" key="4">
    <source>
        <dbReference type="ARBA" id="ARBA00022786"/>
    </source>
</evidence>
<keyword evidence="5 7" id="KW-0378">Hydrolase</keyword>
<proteinExistence type="inferred from homology"/>
<evidence type="ECO:0000256" key="2">
    <source>
        <dbReference type="ARBA" id="ARBA00009326"/>
    </source>
</evidence>
<feature type="site" description="Transition state stabilizer" evidence="7">
    <location>
        <position position="143"/>
    </location>
</feature>
<dbReference type="InterPro" id="IPR041507">
    <property type="entry name" value="UCH_C"/>
</dbReference>
<comment type="catalytic activity">
    <reaction evidence="1 7 8">
        <text>Thiol-dependent hydrolysis of ester, thioester, amide, peptide and isopeptide bonds formed by the C-terminal Gly of ubiquitin (a 76-residue protein attached to proteins as an intracellular targeting signal).</text>
        <dbReference type="EC" id="3.4.19.12"/>
    </reaction>
</comment>
<evidence type="ECO:0000256" key="5">
    <source>
        <dbReference type="ARBA" id="ARBA00022801"/>
    </source>
</evidence>
<comment type="caution">
    <text evidence="10">The sequence shown here is derived from an EMBL/GenBank/DDBJ whole genome shotgun (WGS) entry which is preliminary data.</text>
</comment>
<dbReference type="PRINTS" id="PR00707">
    <property type="entry name" value="UBCTHYDRLASE"/>
</dbReference>
<feature type="domain" description="UCH catalytic" evidence="9">
    <location>
        <begin position="71"/>
        <end position="286"/>
    </location>
</feature>
<evidence type="ECO:0000313" key="10">
    <source>
        <dbReference type="EMBL" id="KAK6737220.1"/>
    </source>
</evidence>
<dbReference type="PANTHER" id="PTHR10589:SF16">
    <property type="entry name" value="UBIQUITIN CARBOXYL-TERMINAL HYDROLASE ISOZYME L5"/>
    <property type="match status" value="1"/>
</dbReference>
<dbReference type="InterPro" id="IPR038765">
    <property type="entry name" value="Papain-like_cys_pep_sf"/>
</dbReference>
<name>A0ABR1CIE2_NECAM</name>
<keyword evidence="3 7" id="KW-0645">Protease</keyword>
<dbReference type="PROSITE" id="PS52049">
    <property type="entry name" value="ULD"/>
    <property type="match status" value="1"/>
</dbReference>
<dbReference type="Gene3D" id="3.40.532.10">
    <property type="entry name" value="Peptidase C12, ubiquitin carboxyl-terminal hydrolase"/>
    <property type="match status" value="1"/>
</dbReference>
<dbReference type="EMBL" id="JAVFWL010000002">
    <property type="protein sequence ID" value="KAK6737220.1"/>
    <property type="molecule type" value="Genomic_DNA"/>
</dbReference>
<organism evidence="10 11">
    <name type="scientific">Necator americanus</name>
    <name type="common">Human hookworm</name>
    <dbReference type="NCBI Taxonomy" id="51031"/>
    <lineage>
        <taxon>Eukaryota</taxon>
        <taxon>Metazoa</taxon>
        <taxon>Ecdysozoa</taxon>
        <taxon>Nematoda</taxon>
        <taxon>Chromadorea</taxon>
        <taxon>Rhabditida</taxon>
        <taxon>Rhabditina</taxon>
        <taxon>Rhabditomorpha</taxon>
        <taxon>Strongyloidea</taxon>
        <taxon>Ancylostomatidae</taxon>
        <taxon>Bunostominae</taxon>
        <taxon>Necator</taxon>
    </lineage>
</organism>
<accession>A0ABR1CIE2</accession>
<dbReference type="PROSITE" id="PS52048">
    <property type="entry name" value="UCH_DOMAIN"/>
    <property type="match status" value="1"/>
</dbReference>
<evidence type="ECO:0000256" key="6">
    <source>
        <dbReference type="ARBA" id="ARBA00022807"/>
    </source>
</evidence>
<dbReference type="Pfam" id="PF18031">
    <property type="entry name" value="UCH_C"/>
    <property type="match status" value="1"/>
</dbReference>